<feature type="region of interest" description="Disordered" evidence="1">
    <location>
        <begin position="36"/>
        <end position="57"/>
    </location>
</feature>
<reference evidence="3" key="1">
    <citation type="submission" date="2021-04" db="EMBL/GenBank/DDBJ databases">
        <title>The genome sequence of Ideonella sp. 4Y11.</title>
        <authorList>
            <person name="Liu Y."/>
        </authorList>
    </citation>
    <scope>NUCLEOTIDE SEQUENCE</scope>
    <source>
        <strain evidence="3">4Y11</strain>
    </source>
</reference>
<dbReference type="AlphaFoldDB" id="A0A940YFD9"/>
<accession>A0A940YFD9</accession>
<evidence type="ECO:0000313" key="3">
    <source>
        <dbReference type="EMBL" id="MBQ0957737.1"/>
    </source>
</evidence>
<dbReference type="Proteomes" id="UP000678374">
    <property type="component" value="Unassembled WGS sequence"/>
</dbReference>
<feature type="compositionally biased region" description="Basic and acidic residues" evidence="1">
    <location>
        <begin position="38"/>
        <end position="47"/>
    </location>
</feature>
<dbReference type="RefSeq" id="WP_210800102.1">
    <property type="nucleotide sequence ID" value="NZ_JAGQDE010000001.1"/>
</dbReference>
<proteinExistence type="predicted"/>
<gene>
    <name evidence="3" type="ORF">KAK06_02095</name>
</gene>
<feature type="chain" id="PRO_5037911104" description="DUF2946 domain-containing protein" evidence="2">
    <location>
        <begin position="21"/>
        <end position="120"/>
    </location>
</feature>
<dbReference type="NCBIfam" id="NF045614">
    <property type="entry name" value="efflu_CzcI_Cupr"/>
    <property type="match status" value="1"/>
</dbReference>
<dbReference type="InterPro" id="IPR055013">
    <property type="entry name" value="CzcI"/>
</dbReference>
<protein>
    <recommendedName>
        <fullName evidence="5">DUF2946 domain-containing protein</fullName>
    </recommendedName>
</protein>
<evidence type="ECO:0008006" key="5">
    <source>
        <dbReference type="Google" id="ProtNLM"/>
    </source>
</evidence>
<dbReference type="GO" id="GO:0046686">
    <property type="term" value="P:response to cadmium ion"/>
    <property type="evidence" value="ECO:0007669"/>
    <property type="project" value="InterPro"/>
</dbReference>
<name>A0A940YFD9_9BURK</name>
<organism evidence="3 4">
    <name type="scientific">Ideonella aquatica</name>
    <dbReference type="NCBI Taxonomy" id="2824119"/>
    <lineage>
        <taxon>Bacteria</taxon>
        <taxon>Pseudomonadati</taxon>
        <taxon>Pseudomonadota</taxon>
        <taxon>Betaproteobacteria</taxon>
        <taxon>Burkholderiales</taxon>
        <taxon>Sphaerotilaceae</taxon>
        <taxon>Ideonella</taxon>
    </lineage>
</organism>
<feature type="signal peptide" evidence="2">
    <location>
        <begin position="1"/>
        <end position="20"/>
    </location>
</feature>
<keyword evidence="4" id="KW-1185">Reference proteome</keyword>
<evidence type="ECO:0000313" key="4">
    <source>
        <dbReference type="Proteomes" id="UP000678374"/>
    </source>
</evidence>
<evidence type="ECO:0000256" key="2">
    <source>
        <dbReference type="SAM" id="SignalP"/>
    </source>
</evidence>
<evidence type="ECO:0000256" key="1">
    <source>
        <dbReference type="SAM" id="MobiDB-lite"/>
    </source>
</evidence>
<dbReference type="EMBL" id="JAGQDE010000001">
    <property type="protein sequence ID" value="MBQ0957737.1"/>
    <property type="molecule type" value="Genomic_DNA"/>
</dbReference>
<sequence length="120" mass="12745">MRRWFAMLMLVLLPFQFTWAAVASYCGHERGAAAQHFGHHEHQHHADSGAAQADGDGSGKTLGGNDFDCANCHGSCSGIVSPLTGLMSLDIATQPAMLAAGLVRTLVHSPPERPQWAPLA</sequence>
<keyword evidence="2" id="KW-0732">Signal</keyword>
<comment type="caution">
    <text evidence="3">The sequence shown here is derived from an EMBL/GenBank/DDBJ whole genome shotgun (WGS) entry which is preliminary data.</text>
</comment>